<dbReference type="RefSeq" id="WP_209212263.1">
    <property type="nucleotide sequence ID" value="NZ_JAFFZM010000012.1"/>
</dbReference>
<dbReference type="Pfam" id="PF09348">
    <property type="entry name" value="DUF1990"/>
    <property type="match status" value="1"/>
</dbReference>
<dbReference type="EMBL" id="JAFFZM010000012">
    <property type="protein sequence ID" value="MBO8200644.1"/>
    <property type="molecule type" value="Genomic_DNA"/>
</dbReference>
<dbReference type="Proteomes" id="UP000721954">
    <property type="component" value="Unassembled WGS sequence"/>
</dbReference>
<reference evidence="2 3" key="1">
    <citation type="submission" date="2021-02" db="EMBL/GenBank/DDBJ databases">
        <title>Streptomyces spirodelae sp. nov., isolated from duckweed.</title>
        <authorList>
            <person name="Saimee Y."/>
            <person name="Duangmal K."/>
        </authorList>
    </citation>
    <scope>NUCLEOTIDE SEQUENCE [LARGE SCALE GENOMIC DNA]</scope>
    <source>
        <strain evidence="2 3">DSM 42105</strain>
    </source>
</reference>
<evidence type="ECO:0000259" key="1">
    <source>
        <dbReference type="Pfam" id="PF09348"/>
    </source>
</evidence>
<evidence type="ECO:0000313" key="2">
    <source>
        <dbReference type="EMBL" id="MBO8200644.1"/>
    </source>
</evidence>
<proteinExistence type="predicted"/>
<comment type="caution">
    <text evidence="2">The sequence shown here is derived from an EMBL/GenBank/DDBJ whole genome shotgun (WGS) entry which is preliminary data.</text>
</comment>
<dbReference type="InterPro" id="IPR018960">
    <property type="entry name" value="DUF1990"/>
</dbReference>
<dbReference type="GeneID" id="96260976"/>
<protein>
    <submittedName>
        <fullName evidence="2">DUF1990 family protein</fullName>
    </submittedName>
</protein>
<evidence type="ECO:0000313" key="3">
    <source>
        <dbReference type="Proteomes" id="UP000721954"/>
    </source>
</evidence>
<accession>A0ABS3XZ34</accession>
<sequence>MLRERRLYRASAVAALHTLSDRKVNYGPLTGNRVPTWDSGWHVDSLCRLLAHEPAGDPVRGGPWEIACRLVRDYQFAEPAILRALYRTDSALLGRDMLLEGRFAGLRFDMGVRVTSVIDETHGSGEAASRVWGWAYRTLQGHLEQGELTYKVVKHLRTGAVEFRISGYSRRAPMANPVVRAGFAVFGRGTQLRFYRASARRLRRLLHAELHGAPPLTAEILPGYDNIALAPTPRPHLSPGT</sequence>
<feature type="domain" description="DUF1990" evidence="1">
    <location>
        <begin position="35"/>
        <end position="200"/>
    </location>
</feature>
<keyword evidence="3" id="KW-1185">Reference proteome</keyword>
<organism evidence="2 3">
    <name type="scientific">Streptomyces smyrnaeus</name>
    <dbReference type="NCBI Taxonomy" id="1387713"/>
    <lineage>
        <taxon>Bacteria</taxon>
        <taxon>Bacillati</taxon>
        <taxon>Actinomycetota</taxon>
        <taxon>Actinomycetes</taxon>
        <taxon>Kitasatosporales</taxon>
        <taxon>Streptomycetaceae</taxon>
        <taxon>Streptomyces</taxon>
    </lineage>
</organism>
<name>A0ABS3XZ34_9ACTN</name>
<gene>
    <name evidence="2" type="ORF">JW613_20365</name>
</gene>